<proteinExistence type="predicted"/>
<dbReference type="InterPro" id="IPR013106">
    <property type="entry name" value="Ig_V-set"/>
</dbReference>
<protein>
    <recommendedName>
        <fullName evidence="1">Immunoglobulin V-set domain-containing protein</fullName>
    </recommendedName>
</protein>
<dbReference type="Proteomes" id="UP001476798">
    <property type="component" value="Unassembled WGS sequence"/>
</dbReference>
<reference evidence="2 3" key="1">
    <citation type="submission" date="2021-06" db="EMBL/GenBank/DDBJ databases">
        <authorList>
            <person name="Palmer J.M."/>
        </authorList>
    </citation>
    <scope>NUCLEOTIDE SEQUENCE [LARGE SCALE GENOMIC DNA]</scope>
    <source>
        <strain evidence="2 3">GA_2019</strain>
        <tissue evidence="2">Muscle</tissue>
    </source>
</reference>
<dbReference type="Gene3D" id="2.60.40.10">
    <property type="entry name" value="Immunoglobulins"/>
    <property type="match status" value="1"/>
</dbReference>
<feature type="domain" description="Immunoglobulin V-set" evidence="1">
    <location>
        <begin position="13"/>
        <end position="59"/>
    </location>
</feature>
<dbReference type="InterPro" id="IPR013783">
    <property type="entry name" value="Ig-like_fold"/>
</dbReference>
<evidence type="ECO:0000313" key="3">
    <source>
        <dbReference type="Proteomes" id="UP001476798"/>
    </source>
</evidence>
<dbReference type="SUPFAM" id="SSF48726">
    <property type="entry name" value="Immunoglobulin"/>
    <property type="match status" value="1"/>
</dbReference>
<feature type="non-terminal residue" evidence="2">
    <location>
        <position position="64"/>
    </location>
</feature>
<dbReference type="InterPro" id="IPR036179">
    <property type="entry name" value="Ig-like_dom_sf"/>
</dbReference>
<dbReference type="Pfam" id="PF07686">
    <property type="entry name" value="V-set"/>
    <property type="match status" value="1"/>
</dbReference>
<accession>A0ABV0P8D6</accession>
<keyword evidence="3" id="KW-1185">Reference proteome</keyword>
<gene>
    <name evidence="2" type="ORF">GOODEAATRI_027824</name>
</gene>
<dbReference type="EMBL" id="JAHRIO010063683">
    <property type="protein sequence ID" value="MEQ2179698.1"/>
    <property type="molecule type" value="Genomic_DNA"/>
</dbReference>
<evidence type="ECO:0000259" key="1">
    <source>
        <dbReference type="Pfam" id="PF07686"/>
    </source>
</evidence>
<name>A0ABV0P8D6_9TELE</name>
<organism evidence="2 3">
    <name type="scientific">Goodea atripinnis</name>
    <dbReference type="NCBI Taxonomy" id="208336"/>
    <lineage>
        <taxon>Eukaryota</taxon>
        <taxon>Metazoa</taxon>
        <taxon>Chordata</taxon>
        <taxon>Craniata</taxon>
        <taxon>Vertebrata</taxon>
        <taxon>Euteleostomi</taxon>
        <taxon>Actinopterygii</taxon>
        <taxon>Neopterygii</taxon>
        <taxon>Teleostei</taxon>
        <taxon>Neoteleostei</taxon>
        <taxon>Acanthomorphata</taxon>
        <taxon>Ovalentaria</taxon>
        <taxon>Atherinomorphae</taxon>
        <taxon>Cyprinodontiformes</taxon>
        <taxon>Goodeidae</taxon>
        <taxon>Goodea</taxon>
    </lineage>
</organism>
<comment type="caution">
    <text evidence="2">The sequence shown here is derived from an EMBL/GenBank/DDBJ whole genome shotgun (WGS) entry which is preliminary data.</text>
</comment>
<evidence type="ECO:0000313" key="2">
    <source>
        <dbReference type="EMBL" id="MEQ2179698.1"/>
    </source>
</evidence>
<sequence length="64" mass="7125">MSTSESVPSLHDGFQHGKFTMTSNTTNVFLNIEKVDINDTGLYFCGVYAEDFPGVFSATYLHIE</sequence>